<evidence type="ECO:0000313" key="2">
    <source>
        <dbReference type="Proteomes" id="UP000184148"/>
    </source>
</evidence>
<evidence type="ECO:0000313" key="1">
    <source>
        <dbReference type="EMBL" id="SHF26254.1"/>
    </source>
</evidence>
<name>A0A1M5A7U5_9FIRM</name>
<gene>
    <name evidence="1" type="ORF">SAMN02745133_02203</name>
</gene>
<reference evidence="2" key="1">
    <citation type="submission" date="2016-11" db="EMBL/GenBank/DDBJ databases">
        <authorList>
            <person name="Varghese N."/>
            <person name="Submissions S."/>
        </authorList>
    </citation>
    <scope>NUCLEOTIDE SEQUENCE [LARGE SCALE GENOMIC DNA]</scope>
    <source>
        <strain evidence="2">DSM 12395</strain>
    </source>
</reference>
<keyword evidence="2" id="KW-1185">Reference proteome</keyword>
<protein>
    <submittedName>
        <fullName evidence="1">Uncharacterized domain associated with phage/plasmid primase</fullName>
    </submittedName>
</protein>
<dbReference type="OrthoDB" id="2665710at2"/>
<accession>A0A1M5A7U5</accession>
<sequence length="331" mass="37470">MTYAKKYINQPLQRVNRHQPCPICGKADWCSFNDRIAICMRIESNHPVSGKMGGWLHKLTAPPVYYQPVDRAEKAAVRAPIEVCNQVYRAMLNLLSLEHHHIKELKRRGLTAEEIEKAGFRSLTGIKPWEVCQRLINMGHNLEGVPGFYQAPNKKGNGYYWCFNYSPGFVFPILDSEGRIQALQIRLDKPSGDRKYQLFSSGNKLSGACSGVPVHVARPKEIKDRRIWVTEGALKATILSQRINAVVLGTVSVNTWSEAVEVLQKKFPDHEVIEAFDQDKYTNPRVGIACEDFRNAAVGAGRRLFEALWHKKFKGVDDAAVAGCKFWFKKV</sequence>
<dbReference type="STRING" id="1121429.SAMN02745133_02203"/>
<dbReference type="RefSeq" id="WP_073239439.1">
    <property type="nucleotide sequence ID" value="NZ_FQUY01000016.1"/>
</dbReference>
<dbReference type="Proteomes" id="UP000184148">
    <property type="component" value="Unassembled WGS sequence"/>
</dbReference>
<proteinExistence type="predicted"/>
<organism evidence="1 2">
    <name type="scientific">Desulforamulus putei DSM 12395</name>
    <dbReference type="NCBI Taxonomy" id="1121429"/>
    <lineage>
        <taxon>Bacteria</taxon>
        <taxon>Bacillati</taxon>
        <taxon>Bacillota</taxon>
        <taxon>Clostridia</taxon>
        <taxon>Eubacteriales</taxon>
        <taxon>Peptococcaceae</taxon>
        <taxon>Desulforamulus</taxon>
    </lineage>
</organism>
<dbReference type="EMBL" id="FQUY01000016">
    <property type="protein sequence ID" value="SHF26254.1"/>
    <property type="molecule type" value="Genomic_DNA"/>
</dbReference>
<dbReference type="AlphaFoldDB" id="A0A1M5A7U5"/>